<evidence type="ECO:0000313" key="2">
    <source>
        <dbReference type="Proteomes" id="UP001054837"/>
    </source>
</evidence>
<feature type="non-terminal residue" evidence="1">
    <location>
        <position position="1"/>
    </location>
</feature>
<comment type="caution">
    <text evidence="1">The sequence shown here is derived from an EMBL/GenBank/DDBJ whole genome shotgun (WGS) entry which is preliminary data.</text>
</comment>
<name>A0AAV4VIC9_9ARAC</name>
<dbReference type="AlphaFoldDB" id="A0AAV4VIC9"/>
<gene>
    <name evidence="1" type="ORF">CDAR_240031</name>
</gene>
<reference evidence="1 2" key="1">
    <citation type="submission" date="2021-06" db="EMBL/GenBank/DDBJ databases">
        <title>Caerostris darwini draft genome.</title>
        <authorList>
            <person name="Kono N."/>
            <person name="Arakawa K."/>
        </authorList>
    </citation>
    <scope>NUCLEOTIDE SEQUENCE [LARGE SCALE GENOMIC DNA]</scope>
</reference>
<dbReference type="EMBL" id="BPLQ01013070">
    <property type="protein sequence ID" value="GIY69631.1"/>
    <property type="molecule type" value="Genomic_DNA"/>
</dbReference>
<sequence>LMSNVHHQSDASRSDHMFNVLISLMLQWSDVQCSYHQSDAQWSDVQCSIISLMLTV</sequence>
<organism evidence="1 2">
    <name type="scientific">Caerostris darwini</name>
    <dbReference type="NCBI Taxonomy" id="1538125"/>
    <lineage>
        <taxon>Eukaryota</taxon>
        <taxon>Metazoa</taxon>
        <taxon>Ecdysozoa</taxon>
        <taxon>Arthropoda</taxon>
        <taxon>Chelicerata</taxon>
        <taxon>Arachnida</taxon>
        <taxon>Araneae</taxon>
        <taxon>Araneomorphae</taxon>
        <taxon>Entelegynae</taxon>
        <taxon>Araneoidea</taxon>
        <taxon>Araneidae</taxon>
        <taxon>Caerostris</taxon>
    </lineage>
</organism>
<accession>A0AAV4VIC9</accession>
<proteinExistence type="predicted"/>
<keyword evidence="2" id="KW-1185">Reference proteome</keyword>
<evidence type="ECO:0000313" key="1">
    <source>
        <dbReference type="EMBL" id="GIY69631.1"/>
    </source>
</evidence>
<protein>
    <submittedName>
        <fullName evidence="1">Uncharacterized protein</fullName>
    </submittedName>
</protein>
<dbReference type="Proteomes" id="UP001054837">
    <property type="component" value="Unassembled WGS sequence"/>
</dbReference>